<organism evidence="2 3">
    <name type="scientific">Sphingopyxis fribergensis</name>
    <dbReference type="NCBI Taxonomy" id="1515612"/>
    <lineage>
        <taxon>Bacteria</taxon>
        <taxon>Pseudomonadati</taxon>
        <taxon>Pseudomonadota</taxon>
        <taxon>Alphaproteobacteria</taxon>
        <taxon>Sphingomonadales</taxon>
        <taxon>Sphingomonadaceae</taxon>
        <taxon>Sphingopyxis</taxon>
    </lineage>
</organism>
<dbReference type="STRING" id="1515612.SKP52_18550"/>
<evidence type="ECO:0000313" key="2">
    <source>
        <dbReference type="EMBL" id="AJA10580.1"/>
    </source>
</evidence>
<keyword evidence="3" id="KW-1185">Reference proteome</keyword>
<dbReference type="Proteomes" id="UP000030907">
    <property type="component" value="Chromosome"/>
</dbReference>
<reference evidence="2 3" key="1">
    <citation type="journal article" date="2015" name="Int. J. Syst. Evol. Microbiol.">
        <title>Description of Sphingopyxis fribergensis sp. nov. - a soil bacterium with the ability to degrade styrene and phenylacetic acid.</title>
        <authorList>
            <person name="Oelschlagel M."/>
            <person name="Ruckert C."/>
            <person name="Kalinowski J."/>
            <person name="Schmidt G."/>
            <person name="Schlomann M."/>
            <person name="Tischler D."/>
        </authorList>
    </citation>
    <scope>NUCLEOTIDE SEQUENCE [LARGE SCALE GENOMIC DNA]</scope>
    <source>
        <strain evidence="2 3">Kp5.2</strain>
    </source>
</reference>
<accession>A0A0A7PKQ4</accession>
<dbReference type="HOGENOM" id="CLU_2620204_0_0_5"/>
<keyword evidence="1" id="KW-1133">Transmembrane helix</keyword>
<sequence length="78" mass="8216">MGTSLQGKALFAKGCAVMQVSMLVGIGAAVLFGIAEVASWRRNNRRDVDNVGFMPWRGIALASAAVALFATAFWLAGK</sequence>
<dbReference type="EMBL" id="CP009122">
    <property type="protein sequence ID" value="AJA10580.1"/>
    <property type="molecule type" value="Genomic_DNA"/>
</dbReference>
<name>A0A0A7PKQ4_9SPHN</name>
<gene>
    <name evidence="2" type="ORF">SKP52_18550</name>
</gene>
<proteinExistence type="predicted"/>
<dbReference type="KEGG" id="sphk:SKP52_18550"/>
<dbReference type="AlphaFoldDB" id="A0A0A7PKQ4"/>
<keyword evidence="1" id="KW-0812">Transmembrane</keyword>
<protein>
    <submittedName>
        <fullName evidence="2">Putative membrane protein</fullName>
    </submittedName>
</protein>
<keyword evidence="1" id="KW-0472">Membrane</keyword>
<feature type="transmembrane region" description="Helical" evidence="1">
    <location>
        <begin position="20"/>
        <end position="38"/>
    </location>
</feature>
<feature type="transmembrane region" description="Helical" evidence="1">
    <location>
        <begin position="59"/>
        <end position="77"/>
    </location>
</feature>
<evidence type="ECO:0000313" key="3">
    <source>
        <dbReference type="Proteomes" id="UP000030907"/>
    </source>
</evidence>
<evidence type="ECO:0000256" key="1">
    <source>
        <dbReference type="SAM" id="Phobius"/>
    </source>
</evidence>